<keyword evidence="8" id="KW-1185">Reference proteome</keyword>
<evidence type="ECO:0000256" key="3">
    <source>
        <dbReference type="ARBA" id="ARBA00022723"/>
    </source>
</evidence>
<dbReference type="InterPro" id="IPR020843">
    <property type="entry name" value="ER"/>
</dbReference>
<dbReference type="Gene3D" id="3.90.180.10">
    <property type="entry name" value="Medium-chain alcohol dehydrogenases, catalytic domain"/>
    <property type="match status" value="1"/>
</dbReference>
<evidence type="ECO:0000313" key="8">
    <source>
        <dbReference type="Proteomes" id="UP000509301"/>
    </source>
</evidence>
<dbReference type="InterPro" id="IPR011032">
    <property type="entry name" value="GroES-like_sf"/>
</dbReference>
<dbReference type="InterPro" id="IPR013149">
    <property type="entry name" value="ADH-like_C"/>
</dbReference>
<gene>
    <name evidence="7" type="ORF">GWK48_07445</name>
</gene>
<dbReference type="EMBL" id="CP049074">
    <property type="protein sequence ID" value="QKR00230.1"/>
    <property type="molecule type" value="Genomic_DNA"/>
</dbReference>
<evidence type="ECO:0000256" key="1">
    <source>
        <dbReference type="ARBA" id="ARBA00001947"/>
    </source>
</evidence>
<keyword evidence="4" id="KW-0862">Zinc</keyword>
<evidence type="ECO:0000313" key="7">
    <source>
        <dbReference type="EMBL" id="QKR00230.1"/>
    </source>
</evidence>
<keyword evidence="5" id="KW-0560">Oxidoreductase</keyword>
<evidence type="ECO:0000256" key="5">
    <source>
        <dbReference type="ARBA" id="ARBA00023002"/>
    </source>
</evidence>
<evidence type="ECO:0000256" key="4">
    <source>
        <dbReference type="ARBA" id="ARBA00022833"/>
    </source>
</evidence>
<dbReference type="GO" id="GO:0005737">
    <property type="term" value="C:cytoplasm"/>
    <property type="evidence" value="ECO:0007669"/>
    <property type="project" value="TreeGrafter"/>
</dbReference>
<dbReference type="SUPFAM" id="SSF51735">
    <property type="entry name" value="NAD(P)-binding Rossmann-fold domains"/>
    <property type="match status" value="1"/>
</dbReference>
<sequence length="314" mass="34106">MKAKAAVLRAFGEPLEVTEVDVGEGSPVRVKASGMCGRDLVIWKGGFRNLNPPLILGHEIYGELYGKPVGVYGMETCGDCKYCKSGKENLCERARFFGEGRPGGYSEIVAVDERSIFPLPDGSYEKYAAAVCPLATAIHASKVAHIRKGSRVLVTGAGGGVGIHTIQYLKEIGAEVISVTSPPKREIVSKFSDRVVTLENFSREVGKVEYVLELVGAETINESLRTLEPEGTLVLVGNLSGKPISLIRPAMNIMRELKVIGSASYTRDEIRQAVDMIHKGRIEPVYTKFRLEEVNQALELLKSGKVVGRAVLSL</sequence>
<dbReference type="RefSeq" id="WP_174631008.1">
    <property type="nucleotide sequence ID" value="NZ_CP049074.1"/>
</dbReference>
<dbReference type="Pfam" id="PF08240">
    <property type="entry name" value="ADH_N"/>
    <property type="match status" value="1"/>
</dbReference>
<dbReference type="InterPro" id="IPR036291">
    <property type="entry name" value="NAD(P)-bd_dom_sf"/>
</dbReference>
<evidence type="ECO:0000259" key="6">
    <source>
        <dbReference type="SMART" id="SM00829"/>
    </source>
</evidence>
<comment type="cofactor">
    <cofactor evidence="1">
        <name>Zn(2+)</name>
        <dbReference type="ChEBI" id="CHEBI:29105"/>
    </cofactor>
</comment>
<feature type="domain" description="Enoyl reductase (ER)" evidence="6">
    <location>
        <begin position="5"/>
        <end position="312"/>
    </location>
</feature>
<dbReference type="GeneID" id="55641772"/>
<dbReference type="PANTHER" id="PTHR42940:SF8">
    <property type="entry name" value="VACUOLAR PROTEIN SORTING-ASSOCIATED PROTEIN 11"/>
    <property type="match status" value="1"/>
</dbReference>
<name>A0A6N0NYR0_9CREN</name>
<dbReference type="PANTHER" id="PTHR42940">
    <property type="entry name" value="ALCOHOL DEHYDROGENASE 1-RELATED"/>
    <property type="match status" value="1"/>
</dbReference>
<dbReference type="AlphaFoldDB" id="A0A6N0NYR0"/>
<evidence type="ECO:0000256" key="2">
    <source>
        <dbReference type="ARBA" id="ARBA00008072"/>
    </source>
</evidence>
<dbReference type="SUPFAM" id="SSF50129">
    <property type="entry name" value="GroES-like"/>
    <property type="match status" value="1"/>
</dbReference>
<dbReference type="InterPro" id="IPR013154">
    <property type="entry name" value="ADH-like_N"/>
</dbReference>
<protein>
    <submittedName>
        <fullName evidence="7">Alcohol dehydrogenase catalytic domain-containing protein</fullName>
    </submittedName>
</protein>
<accession>A0A6N0NYR0</accession>
<organism evidence="7 8">
    <name type="scientific">Metallosphaera tengchongensis</name>
    <dbReference type="NCBI Taxonomy" id="1532350"/>
    <lineage>
        <taxon>Archaea</taxon>
        <taxon>Thermoproteota</taxon>
        <taxon>Thermoprotei</taxon>
        <taxon>Sulfolobales</taxon>
        <taxon>Sulfolobaceae</taxon>
        <taxon>Metallosphaera</taxon>
    </lineage>
</organism>
<dbReference type="Proteomes" id="UP000509301">
    <property type="component" value="Chromosome"/>
</dbReference>
<dbReference type="KEGG" id="mten:GWK48_07445"/>
<dbReference type="Pfam" id="PF00107">
    <property type="entry name" value="ADH_zinc_N"/>
    <property type="match status" value="1"/>
</dbReference>
<proteinExistence type="inferred from homology"/>
<keyword evidence="3" id="KW-0479">Metal-binding</keyword>
<comment type="similarity">
    <text evidence="2">Belongs to the zinc-containing alcohol dehydrogenase family.</text>
</comment>
<reference evidence="7 8" key="1">
    <citation type="submission" date="2020-02" db="EMBL/GenBank/DDBJ databases">
        <title>Comparative genome analysis reveals the metabolism and evolution of the thermophilic archaeal genus Metallosphaera.</title>
        <authorList>
            <person name="Jiang C."/>
        </authorList>
    </citation>
    <scope>NUCLEOTIDE SEQUENCE [LARGE SCALE GENOMIC DNA]</scope>
    <source>
        <strain evidence="7 8">Ric-A</strain>
    </source>
</reference>
<dbReference type="GO" id="GO:0046872">
    <property type="term" value="F:metal ion binding"/>
    <property type="evidence" value="ECO:0007669"/>
    <property type="project" value="UniProtKB-KW"/>
</dbReference>
<dbReference type="SMART" id="SM00829">
    <property type="entry name" value="PKS_ER"/>
    <property type="match status" value="1"/>
</dbReference>
<dbReference type="GO" id="GO:0004022">
    <property type="term" value="F:alcohol dehydrogenase (NAD+) activity"/>
    <property type="evidence" value="ECO:0007669"/>
    <property type="project" value="TreeGrafter"/>
</dbReference>